<dbReference type="InterPro" id="IPR001841">
    <property type="entry name" value="Znf_RING"/>
</dbReference>
<organism evidence="7 8">
    <name type="scientific">Cuscuta campestris</name>
    <dbReference type="NCBI Taxonomy" id="132261"/>
    <lineage>
        <taxon>Eukaryota</taxon>
        <taxon>Viridiplantae</taxon>
        <taxon>Streptophyta</taxon>
        <taxon>Embryophyta</taxon>
        <taxon>Tracheophyta</taxon>
        <taxon>Spermatophyta</taxon>
        <taxon>Magnoliopsida</taxon>
        <taxon>eudicotyledons</taxon>
        <taxon>Gunneridae</taxon>
        <taxon>Pentapetalae</taxon>
        <taxon>asterids</taxon>
        <taxon>lamiids</taxon>
        <taxon>Solanales</taxon>
        <taxon>Convolvulaceae</taxon>
        <taxon>Cuscuteae</taxon>
        <taxon>Cuscuta</taxon>
        <taxon>Cuscuta subgen. Grammica</taxon>
        <taxon>Cuscuta sect. Cleistogrammica</taxon>
    </lineage>
</organism>
<dbReference type="OrthoDB" id="1045943at2759"/>
<evidence type="ECO:0000256" key="4">
    <source>
        <dbReference type="PROSITE-ProRule" id="PRU00175"/>
    </source>
</evidence>
<keyword evidence="1" id="KW-0479">Metal-binding</keyword>
<keyword evidence="8" id="KW-1185">Reference proteome</keyword>
<dbReference type="EMBL" id="OOIL02003403">
    <property type="protein sequence ID" value="VFQ87874.1"/>
    <property type="molecule type" value="Genomic_DNA"/>
</dbReference>
<dbReference type="PANTHER" id="PTHR45798">
    <property type="entry name" value="RING-H2 FINGER PROTEIN ATL61-RELATED-RELATED"/>
    <property type="match status" value="1"/>
</dbReference>
<dbReference type="SMART" id="SM00184">
    <property type="entry name" value="RING"/>
    <property type="match status" value="1"/>
</dbReference>
<dbReference type="Proteomes" id="UP000595140">
    <property type="component" value="Unassembled WGS sequence"/>
</dbReference>
<evidence type="ECO:0000256" key="5">
    <source>
        <dbReference type="SAM" id="Phobius"/>
    </source>
</evidence>
<dbReference type="AlphaFoldDB" id="A0A484MIJ9"/>
<feature type="domain" description="RING-type" evidence="6">
    <location>
        <begin position="131"/>
        <end position="175"/>
    </location>
</feature>
<dbReference type="InterPro" id="IPR052788">
    <property type="entry name" value="RING-type_E3_ligase_ATL"/>
</dbReference>
<gene>
    <name evidence="7" type="ORF">CCAM_LOCUS29650</name>
</gene>
<proteinExistence type="predicted"/>
<evidence type="ECO:0000313" key="7">
    <source>
        <dbReference type="EMBL" id="VFQ87874.1"/>
    </source>
</evidence>
<keyword evidence="5" id="KW-0812">Transmembrane</keyword>
<evidence type="ECO:0000259" key="6">
    <source>
        <dbReference type="PROSITE" id="PS50089"/>
    </source>
</evidence>
<keyword evidence="2 4" id="KW-0863">Zinc-finger</keyword>
<sequence>MVIALVCIAVLAVFSGALCILACLFRRLIRRRAGATTPLGGSASVAALPNDERQSPRVFTPPENSSHDKLILIALFVVVILLYYVGWLVFCHCRRRREAAAATVPRDSLELVSRLPRRPYDPAAGDEADSCAICMEEFQSREALSIFQPCSHSFHVHCIANWVSHNTSGSCPICRSVIGLQE</sequence>
<feature type="transmembrane region" description="Helical" evidence="5">
    <location>
        <begin position="70"/>
        <end position="90"/>
    </location>
</feature>
<keyword evidence="5" id="KW-0472">Membrane</keyword>
<dbReference type="PROSITE" id="PS50089">
    <property type="entry name" value="ZF_RING_2"/>
    <property type="match status" value="1"/>
</dbReference>
<dbReference type="InterPro" id="IPR011016">
    <property type="entry name" value="Znf_RING-CH"/>
</dbReference>
<dbReference type="SMART" id="SM00744">
    <property type="entry name" value="RINGv"/>
    <property type="match status" value="1"/>
</dbReference>
<protein>
    <recommendedName>
        <fullName evidence="6">RING-type domain-containing protein</fullName>
    </recommendedName>
</protein>
<dbReference type="Gene3D" id="3.30.40.10">
    <property type="entry name" value="Zinc/RING finger domain, C3HC4 (zinc finger)"/>
    <property type="match status" value="1"/>
</dbReference>
<dbReference type="GO" id="GO:0008270">
    <property type="term" value="F:zinc ion binding"/>
    <property type="evidence" value="ECO:0007669"/>
    <property type="project" value="UniProtKB-KW"/>
</dbReference>
<evidence type="ECO:0000256" key="3">
    <source>
        <dbReference type="ARBA" id="ARBA00022833"/>
    </source>
</evidence>
<dbReference type="Pfam" id="PF13639">
    <property type="entry name" value="zf-RING_2"/>
    <property type="match status" value="1"/>
</dbReference>
<keyword evidence="5" id="KW-1133">Transmembrane helix</keyword>
<evidence type="ECO:0000256" key="2">
    <source>
        <dbReference type="ARBA" id="ARBA00022771"/>
    </source>
</evidence>
<keyword evidence="3" id="KW-0862">Zinc</keyword>
<reference evidence="7 8" key="1">
    <citation type="submission" date="2018-04" db="EMBL/GenBank/DDBJ databases">
        <authorList>
            <person name="Vogel A."/>
        </authorList>
    </citation>
    <scope>NUCLEOTIDE SEQUENCE [LARGE SCALE GENOMIC DNA]</scope>
</reference>
<accession>A0A484MIJ9</accession>
<dbReference type="PANTHER" id="PTHR45798:SF97">
    <property type="entry name" value="ALCOHOL-SENSITIVE RING FINGER PROTEIN 1"/>
    <property type="match status" value="1"/>
</dbReference>
<evidence type="ECO:0000256" key="1">
    <source>
        <dbReference type="ARBA" id="ARBA00022723"/>
    </source>
</evidence>
<name>A0A484MIJ9_9ASTE</name>
<evidence type="ECO:0000313" key="8">
    <source>
        <dbReference type="Proteomes" id="UP000595140"/>
    </source>
</evidence>
<dbReference type="SUPFAM" id="SSF57850">
    <property type="entry name" value="RING/U-box"/>
    <property type="match status" value="1"/>
</dbReference>
<dbReference type="InterPro" id="IPR013083">
    <property type="entry name" value="Znf_RING/FYVE/PHD"/>
</dbReference>